<dbReference type="KEGG" id="fas:105262849"/>
<dbReference type="AlphaFoldDB" id="A0A9R1STQ2"/>
<dbReference type="OrthoDB" id="9880600at2759"/>
<feature type="transmembrane region" description="Helical" evidence="7">
    <location>
        <begin position="521"/>
        <end position="545"/>
    </location>
</feature>
<protein>
    <submittedName>
        <fullName evidence="10">Uncharacterized protein boss isoform X1</fullName>
    </submittedName>
</protein>
<gene>
    <name evidence="10" type="primary">boss</name>
</gene>
<feature type="domain" description="G-protein coupled receptors family 3 profile" evidence="8">
    <location>
        <begin position="558"/>
        <end position="649"/>
    </location>
</feature>
<dbReference type="RefSeq" id="XP_011296970.1">
    <property type="nucleotide sequence ID" value="XM_011298668.1"/>
</dbReference>
<dbReference type="CTD" id="43146"/>
<feature type="transmembrane region" description="Helical" evidence="7">
    <location>
        <begin position="449"/>
        <end position="466"/>
    </location>
</feature>
<evidence type="ECO:0000313" key="10">
    <source>
        <dbReference type="RefSeq" id="XP_011296970.1"/>
    </source>
</evidence>
<keyword evidence="3 7" id="KW-1133">Transmembrane helix</keyword>
<dbReference type="Gene3D" id="3.40.50.2300">
    <property type="match status" value="1"/>
</dbReference>
<dbReference type="PANTHER" id="PTHR24060">
    <property type="entry name" value="METABOTROPIC GLUTAMATE RECEPTOR"/>
    <property type="match status" value="1"/>
</dbReference>
<evidence type="ECO:0000259" key="8">
    <source>
        <dbReference type="PROSITE" id="PS50259"/>
    </source>
</evidence>
<feature type="transmembrane region" description="Helical" evidence="7">
    <location>
        <begin position="412"/>
        <end position="437"/>
    </location>
</feature>
<evidence type="ECO:0000256" key="3">
    <source>
        <dbReference type="ARBA" id="ARBA00022989"/>
    </source>
</evidence>
<organism evidence="9 10">
    <name type="scientific">Fopius arisanus</name>
    <dbReference type="NCBI Taxonomy" id="64838"/>
    <lineage>
        <taxon>Eukaryota</taxon>
        <taxon>Metazoa</taxon>
        <taxon>Ecdysozoa</taxon>
        <taxon>Arthropoda</taxon>
        <taxon>Hexapoda</taxon>
        <taxon>Insecta</taxon>
        <taxon>Pterygota</taxon>
        <taxon>Neoptera</taxon>
        <taxon>Endopterygota</taxon>
        <taxon>Hymenoptera</taxon>
        <taxon>Apocrita</taxon>
        <taxon>Ichneumonoidea</taxon>
        <taxon>Braconidae</taxon>
        <taxon>Opiinae</taxon>
        <taxon>Fopius</taxon>
    </lineage>
</organism>
<feature type="region of interest" description="Disordered" evidence="6">
    <location>
        <begin position="803"/>
        <end position="848"/>
    </location>
</feature>
<feature type="transmembrane region" description="Helical" evidence="7">
    <location>
        <begin position="486"/>
        <end position="509"/>
    </location>
</feature>
<feature type="transmembrane region" description="Helical" evidence="7">
    <location>
        <begin position="557"/>
        <end position="580"/>
    </location>
</feature>
<dbReference type="GeneID" id="105262849"/>
<comment type="subcellular location">
    <subcellularLocation>
        <location evidence="1">Membrane</location>
        <topology evidence="1">Multi-pass membrane protein</topology>
    </subcellularLocation>
</comment>
<feature type="region of interest" description="Disordered" evidence="6">
    <location>
        <begin position="759"/>
        <end position="789"/>
    </location>
</feature>
<feature type="transmembrane region" description="Helical" evidence="7">
    <location>
        <begin position="621"/>
        <end position="645"/>
    </location>
</feature>
<dbReference type="Pfam" id="PF00003">
    <property type="entry name" value="7tm_3"/>
    <property type="match status" value="1"/>
</dbReference>
<feature type="compositionally biased region" description="Polar residues" evidence="6">
    <location>
        <begin position="766"/>
        <end position="778"/>
    </location>
</feature>
<dbReference type="InterPro" id="IPR050726">
    <property type="entry name" value="mGluR"/>
</dbReference>
<evidence type="ECO:0000313" key="9">
    <source>
        <dbReference type="Proteomes" id="UP000694866"/>
    </source>
</evidence>
<name>A0A9R1STQ2_9HYME</name>
<evidence type="ECO:0000256" key="2">
    <source>
        <dbReference type="ARBA" id="ARBA00022692"/>
    </source>
</evidence>
<evidence type="ECO:0000256" key="4">
    <source>
        <dbReference type="ARBA" id="ARBA00023136"/>
    </source>
</evidence>
<dbReference type="Proteomes" id="UP000694866">
    <property type="component" value="Unplaced"/>
</dbReference>
<feature type="region of interest" description="Disordered" evidence="6">
    <location>
        <begin position="693"/>
        <end position="728"/>
    </location>
</feature>
<reference evidence="10" key="1">
    <citation type="submission" date="2025-08" db="UniProtKB">
        <authorList>
            <consortium name="RefSeq"/>
        </authorList>
    </citation>
    <scope>IDENTIFICATION</scope>
    <source>
        <strain evidence="10">USDA-PBARC FA_bdor</strain>
        <tissue evidence="10">Whole organism</tissue>
    </source>
</reference>
<sequence length="848" mass="95231">MILVLILLISQAAGFEDNICRNQTILQTPGDALLTVFVDATFGPYCNESLSKGFQEVTTALYVTTALNREDYIPGMTLGLRLIDTCQDPRSVQRMCLMLASEPDCTHDYYNLGVLAPQSYISILQPLQDITDLPLAFYFNDNISKPLVNIAMNFITHKFETIDLLLTHNDFVHNIILDETRETSICVESFNNLTKLDNMDNGLIVAAGEERSIRSWLEKYREKQTWLIIPMDDSEPDDVVPTGSYIIRSESLALDLEDYLIPENDEILVHSPHLMSIGKSLVSTAELLSDIQRNNCPSGICAFPPFDTRLLKKISTDHIFDILKAPEYSRTINYVISERIDAEVEDLVDILSYQVDAETLKVISNVSEPHVTSCWDKKTCESCLNFGNNPATTGIIPDVESTPGKIEIRPDYWVPVVMVFVVFGSAVSLAVGLYIIYKFSLKDPLDGNPTLTIFLILGNIFLLFSTTPFCLEEKTLGHDELNSRKIFVATLSTGFVFSVMLSRAFFLAFSTGGVYTSHINGYLQGLMLLFVFGVQIGLSTMYFLVAPRNSEETLKSPVFIGLLSYDILLLLMLLAVCSLIHKIPRNYREGKCLSLTAIGLLSTWCIWILIFIIINDGWRDIVVTFALVLTAYGIIVGVLLPRVYFMITHVKPDKTFQGHVDGANLRFEPRRRTIRQPRKSFYDYVLPMEGMRNPSGVPGAHPNFYGSSSPNRRRRDSEGNSTGVSVKGSGYNNFGYHTEIREAENHYVVPKVCVVQTNDGKKNRGSIKSTTSSDSDYAQPNYPGMRDNSLDDDCLEAELYLDSKKLSPKRGPNESYPSRCSTPRLYQTEATIDEEDEDTEEASKVTRF</sequence>
<keyword evidence="4 7" id="KW-0472">Membrane</keyword>
<feature type="compositionally biased region" description="Polar residues" evidence="6">
    <location>
        <begin position="815"/>
        <end position="825"/>
    </location>
</feature>
<proteinExistence type="predicted"/>
<keyword evidence="9" id="KW-1185">Reference proteome</keyword>
<evidence type="ECO:0000256" key="1">
    <source>
        <dbReference type="ARBA" id="ARBA00004141"/>
    </source>
</evidence>
<dbReference type="PROSITE" id="PS50259">
    <property type="entry name" value="G_PROTEIN_RECEP_F3_4"/>
    <property type="match status" value="1"/>
</dbReference>
<dbReference type="InterPro" id="IPR017978">
    <property type="entry name" value="GPCR_3_C"/>
</dbReference>
<feature type="transmembrane region" description="Helical" evidence="7">
    <location>
        <begin position="592"/>
        <end position="615"/>
    </location>
</feature>
<dbReference type="GO" id="GO:0004930">
    <property type="term" value="F:G protein-coupled receptor activity"/>
    <property type="evidence" value="ECO:0007669"/>
    <property type="project" value="InterPro"/>
</dbReference>
<evidence type="ECO:0000256" key="7">
    <source>
        <dbReference type="SAM" id="Phobius"/>
    </source>
</evidence>
<evidence type="ECO:0000256" key="6">
    <source>
        <dbReference type="SAM" id="MobiDB-lite"/>
    </source>
</evidence>
<keyword evidence="2 7" id="KW-0812">Transmembrane</keyword>
<feature type="compositionally biased region" description="Acidic residues" evidence="6">
    <location>
        <begin position="831"/>
        <end position="840"/>
    </location>
</feature>
<keyword evidence="5" id="KW-0325">Glycoprotein</keyword>
<dbReference type="GO" id="GO:0016020">
    <property type="term" value="C:membrane"/>
    <property type="evidence" value="ECO:0007669"/>
    <property type="project" value="UniProtKB-SubCell"/>
</dbReference>
<evidence type="ECO:0000256" key="5">
    <source>
        <dbReference type="ARBA" id="ARBA00023180"/>
    </source>
</evidence>
<accession>A0A9R1STQ2</accession>